<name>G7UQ23_PSEUP</name>
<evidence type="ECO:0000256" key="1">
    <source>
        <dbReference type="SAM" id="Phobius"/>
    </source>
</evidence>
<feature type="transmembrane region" description="Helical" evidence="1">
    <location>
        <begin position="139"/>
        <end position="156"/>
    </location>
</feature>
<sequence>MRARPRAQRHGPSVKLASLRWWRVCSPLAALLCLGAALGFGAALPGYSPWDHPLAVLGAQGVPNARWFNLLGFILPGALCAMVGLGLRLRIPLRAAWPQRIGAQLMFLSALGLVAMGLFQLQPQQLRGTQTQLHATAWGLWWATGLASALLLALGLRGQAPWRGLVLGGPVLALGVVAFALVLPAVLPDGLSQRIALLLWFGWCALAGLSGPSRSLAGSLQG</sequence>
<feature type="transmembrane region" description="Helical" evidence="1">
    <location>
        <begin position="101"/>
        <end position="119"/>
    </location>
</feature>
<keyword evidence="1" id="KW-0812">Transmembrane</keyword>
<keyword evidence="3" id="KW-1185">Reference proteome</keyword>
<dbReference type="AlphaFoldDB" id="G7UQ23"/>
<feature type="transmembrane region" description="Helical" evidence="1">
    <location>
        <begin position="165"/>
        <end position="187"/>
    </location>
</feature>
<evidence type="ECO:0000313" key="2">
    <source>
        <dbReference type="EMBL" id="AER56907.1"/>
    </source>
</evidence>
<keyword evidence="1" id="KW-1133">Transmembrane helix</keyword>
<feature type="transmembrane region" description="Helical" evidence="1">
    <location>
        <begin position="67"/>
        <end position="89"/>
    </location>
</feature>
<keyword evidence="1" id="KW-0472">Membrane</keyword>
<dbReference type="OrthoDB" id="6024885at2"/>
<proteinExistence type="predicted"/>
<dbReference type="Pfam" id="PF06197">
    <property type="entry name" value="DUF998"/>
    <property type="match status" value="1"/>
</dbReference>
<dbReference type="EMBL" id="CP003093">
    <property type="protein sequence ID" value="AER56907.1"/>
    <property type="molecule type" value="Genomic_DNA"/>
</dbReference>
<evidence type="ECO:0000313" key="3">
    <source>
        <dbReference type="Proteomes" id="UP000005870"/>
    </source>
</evidence>
<dbReference type="eggNOG" id="ENOG5031DZX">
    <property type="taxonomic scope" value="Bacteria"/>
</dbReference>
<dbReference type="Proteomes" id="UP000005870">
    <property type="component" value="Chromosome"/>
</dbReference>
<protein>
    <recommendedName>
        <fullName evidence="4">DUF998 domain-containing protein</fullName>
    </recommendedName>
</protein>
<feature type="transmembrane region" description="Helical" evidence="1">
    <location>
        <begin position="193"/>
        <end position="211"/>
    </location>
</feature>
<dbReference type="KEGG" id="psd:DSC_11315"/>
<accession>G7UQ23</accession>
<dbReference type="InterPro" id="IPR009339">
    <property type="entry name" value="DUF998"/>
</dbReference>
<organism evidence="2 3">
    <name type="scientific">Pseudoxanthomonas spadix (strain BD-a59)</name>
    <dbReference type="NCBI Taxonomy" id="1045855"/>
    <lineage>
        <taxon>Bacteria</taxon>
        <taxon>Pseudomonadati</taxon>
        <taxon>Pseudomonadota</taxon>
        <taxon>Gammaproteobacteria</taxon>
        <taxon>Lysobacterales</taxon>
        <taxon>Lysobacteraceae</taxon>
        <taxon>Pseudoxanthomonas</taxon>
    </lineage>
</organism>
<feature type="transmembrane region" description="Helical" evidence="1">
    <location>
        <begin position="21"/>
        <end position="47"/>
    </location>
</feature>
<dbReference type="STRING" id="1045855.DSC_11315"/>
<evidence type="ECO:0008006" key="4">
    <source>
        <dbReference type="Google" id="ProtNLM"/>
    </source>
</evidence>
<reference evidence="2 3" key="1">
    <citation type="journal article" date="2012" name="J. Bacteriol.">
        <title>Complete Genome Sequence of the BTEX-Degrading Bacterium Pseudoxanthomonas spadix BD-a59.</title>
        <authorList>
            <person name="Lee S.H."/>
            <person name="Jin H.M."/>
            <person name="Lee H.J."/>
            <person name="Kim J.M."/>
            <person name="Jeon C.O."/>
        </authorList>
    </citation>
    <scope>NUCLEOTIDE SEQUENCE [LARGE SCALE GENOMIC DNA]</scope>
    <source>
        <strain evidence="2 3">BD-a59</strain>
    </source>
</reference>
<gene>
    <name evidence="2" type="ordered locus">DSC_11315</name>
</gene>
<dbReference type="HOGENOM" id="CLU_114574_0_0_6"/>